<keyword evidence="8" id="KW-0407">Ion channel</keyword>
<dbReference type="InterPro" id="IPR014710">
    <property type="entry name" value="RmlC-like_jellyroll"/>
</dbReference>
<evidence type="ECO:0000256" key="2">
    <source>
        <dbReference type="ARBA" id="ARBA00022448"/>
    </source>
</evidence>
<accession>A0A812XE36</accession>
<dbReference type="CDD" id="cd00038">
    <property type="entry name" value="CAP_ED"/>
    <property type="match status" value="1"/>
</dbReference>
<proteinExistence type="predicted"/>
<organism evidence="10 11">
    <name type="scientific">Symbiodinium necroappetens</name>
    <dbReference type="NCBI Taxonomy" id="1628268"/>
    <lineage>
        <taxon>Eukaryota</taxon>
        <taxon>Sar</taxon>
        <taxon>Alveolata</taxon>
        <taxon>Dinophyceae</taxon>
        <taxon>Suessiales</taxon>
        <taxon>Symbiodiniaceae</taxon>
        <taxon>Symbiodinium</taxon>
    </lineage>
</organism>
<dbReference type="SUPFAM" id="SSF51206">
    <property type="entry name" value="cAMP-binding domain-like"/>
    <property type="match status" value="1"/>
</dbReference>
<feature type="non-terminal residue" evidence="10">
    <location>
        <position position="97"/>
    </location>
</feature>
<evidence type="ECO:0000256" key="1">
    <source>
        <dbReference type="ARBA" id="ARBA00004141"/>
    </source>
</evidence>
<dbReference type="GO" id="GO:0005221">
    <property type="term" value="F:intracellularly cyclic nucleotide-activated monoatomic cation channel activity"/>
    <property type="evidence" value="ECO:0007669"/>
    <property type="project" value="InterPro"/>
</dbReference>
<name>A0A812XE36_9DINO</name>
<dbReference type="PROSITE" id="PS50042">
    <property type="entry name" value="CNMP_BINDING_3"/>
    <property type="match status" value="1"/>
</dbReference>
<keyword evidence="5" id="KW-0406">Ion transport</keyword>
<evidence type="ECO:0000313" key="11">
    <source>
        <dbReference type="Proteomes" id="UP000601435"/>
    </source>
</evidence>
<keyword evidence="7" id="KW-1071">Ligand-gated ion channel</keyword>
<dbReference type="OrthoDB" id="417078at2759"/>
<dbReference type="GO" id="GO:0044877">
    <property type="term" value="F:protein-containing complex binding"/>
    <property type="evidence" value="ECO:0007669"/>
    <property type="project" value="TreeGrafter"/>
</dbReference>
<evidence type="ECO:0000256" key="4">
    <source>
        <dbReference type="ARBA" id="ARBA00022989"/>
    </source>
</evidence>
<evidence type="ECO:0000313" key="10">
    <source>
        <dbReference type="EMBL" id="CAE7722868.1"/>
    </source>
</evidence>
<dbReference type="InterPro" id="IPR050866">
    <property type="entry name" value="CNG_cation_channel"/>
</dbReference>
<dbReference type="AlphaFoldDB" id="A0A812XE36"/>
<comment type="caution">
    <text evidence="10">The sequence shown here is derived from an EMBL/GenBank/DDBJ whole genome shotgun (WGS) entry which is preliminary data.</text>
</comment>
<dbReference type="Gene3D" id="2.60.120.10">
    <property type="entry name" value="Jelly Rolls"/>
    <property type="match status" value="1"/>
</dbReference>
<dbReference type="PANTHER" id="PTHR45638">
    <property type="entry name" value="CYCLIC NUCLEOTIDE-GATED CATION CHANNEL SUBUNIT A"/>
    <property type="match status" value="1"/>
</dbReference>
<dbReference type="InterPro" id="IPR018490">
    <property type="entry name" value="cNMP-bd_dom_sf"/>
</dbReference>
<evidence type="ECO:0000259" key="9">
    <source>
        <dbReference type="PROSITE" id="PS50042"/>
    </source>
</evidence>
<keyword evidence="6" id="KW-0472">Membrane</keyword>
<dbReference type="Proteomes" id="UP000601435">
    <property type="component" value="Unassembled WGS sequence"/>
</dbReference>
<dbReference type="PANTHER" id="PTHR45638:SF11">
    <property type="entry name" value="CYCLIC NUCLEOTIDE-GATED CATION CHANNEL SUBUNIT A"/>
    <property type="match status" value="1"/>
</dbReference>
<dbReference type="InterPro" id="IPR018488">
    <property type="entry name" value="cNMP-bd_CS"/>
</dbReference>
<dbReference type="EMBL" id="CAJNJA010036632">
    <property type="protein sequence ID" value="CAE7722868.1"/>
    <property type="molecule type" value="Genomic_DNA"/>
</dbReference>
<feature type="non-terminal residue" evidence="10">
    <location>
        <position position="1"/>
    </location>
</feature>
<evidence type="ECO:0000256" key="8">
    <source>
        <dbReference type="ARBA" id="ARBA00023303"/>
    </source>
</evidence>
<dbReference type="Pfam" id="PF00027">
    <property type="entry name" value="cNMP_binding"/>
    <property type="match status" value="1"/>
</dbReference>
<evidence type="ECO:0000256" key="6">
    <source>
        <dbReference type="ARBA" id="ARBA00023136"/>
    </source>
</evidence>
<dbReference type="PRINTS" id="PR00103">
    <property type="entry name" value="CAMPKINASE"/>
</dbReference>
<dbReference type="InterPro" id="IPR000595">
    <property type="entry name" value="cNMP-bd_dom"/>
</dbReference>
<keyword evidence="11" id="KW-1185">Reference proteome</keyword>
<gene>
    <name evidence="10" type="primary">HCN2</name>
    <name evidence="10" type="ORF">SNEC2469_LOCUS20847</name>
</gene>
<evidence type="ECO:0000256" key="5">
    <source>
        <dbReference type="ARBA" id="ARBA00023065"/>
    </source>
</evidence>
<protein>
    <submittedName>
        <fullName evidence="10">HCN2 protein</fullName>
    </submittedName>
</protein>
<keyword evidence="3" id="KW-0812">Transmembrane</keyword>
<reference evidence="10" key="1">
    <citation type="submission" date="2021-02" db="EMBL/GenBank/DDBJ databases">
        <authorList>
            <person name="Dougan E. K."/>
            <person name="Rhodes N."/>
            <person name="Thang M."/>
            <person name="Chan C."/>
        </authorList>
    </citation>
    <scope>NUCLEOTIDE SEQUENCE</scope>
</reference>
<feature type="domain" description="Cyclic nucleotide-binding" evidence="9">
    <location>
        <begin position="1"/>
        <end position="97"/>
    </location>
</feature>
<evidence type="ECO:0000256" key="3">
    <source>
        <dbReference type="ARBA" id="ARBA00022692"/>
    </source>
</evidence>
<sequence length="97" mass="10962">FLYLLDLHLERHIYFSDETVVVENTEGEDMYILYSGAMEVKVKGITVGKLEGGMFFGEMAVLGLVKKRSATIIAKTLCDVRLLSRRSLEEALSEFPE</sequence>
<keyword evidence="2" id="KW-0813">Transport</keyword>
<dbReference type="PROSITE" id="PS00889">
    <property type="entry name" value="CNMP_BINDING_2"/>
    <property type="match status" value="1"/>
</dbReference>
<dbReference type="GO" id="GO:0016020">
    <property type="term" value="C:membrane"/>
    <property type="evidence" value="ECO:0007669"/>
    <property type="project" value="UniProtKB-SubCell"/>
</dbReference>
<comment type="subcellular location">
    <subcellularLocation>
        <location evidence="1">Membrane</location>
        <topology evidence="1">Multi-pass membrane protein</topology>
    </subcellularLocation>
</comment>
<keyword evidence="4" id="KW-1133">Transmembrane helix</keyword>
<evidence type="ECO:0000256" key="7">
    <source>
        <dbReference type="ARBA" id="ARBA00023286"/>
    </source>
</evidence>